<accession>A0AAE0R2X2</accession>
<evidence type="ECO:0000256" key="3">
    <source>
        <dbReference type="ARBA" id="ARBA00004123"/>
    </source>
</evidence>
<keyword evidence="23" id="KW-0496">Mitochondrion</keyword>
<dbReference type="SUPFAM" id="SSF55811">
    <property type="entry name" value="Nudix"/>
    <property type="match status" value="1"/>
</dbReference>
<dbReference type="InterPro" id="IPR003651">
    <property type="entry name" value="Endonuclease3_FeS-loop_motif"/>
</dbReference>
<evidence type="ECO:0000256" key="17">
    <source>
        <dbReference type="ARBA" id="ARBA00022763"/>
    </source>
</evidence>
<proteinExistence type="inferred from homology"/>
<keyword evidence="18" id="KW-0418">Kinase</keyword>
<evidence type="ECO:0000256" key="27">
    <source>
        <dbReference type="ARBA" id="ARBA00030128"/>
    </source>
</evidence>
<reference evidence="33" key="1">
    <citation type="submission" date="2023-06" db="EMBL/GenBank/DDBJ databases">
        <title>Male Hemibagrus guttatus genome.</title>
        <authorList>
            <person name="Bian C."/>
        </authorList>
    </citation>
    <scope>NUCLEOTIDE SEQUENCE</scope>
    <source>
        <strain evidence="33">Male_cb2023</strain>
        <tissue evidence="33">Muscle</tissue>
    </source>
</reference>
<dbReference type="InterPro" id="IPR023170">
    <property type="entry name" value="HhH_base_excis_C"/>
</dbReference>
<dbReference type="InterPro" id="IPR029119">
    <property type="entry name" value="MutY_C"/>
</dbReference>
<comment type="subcellular location">
    <subcellularLocation>
        <location evidence="5">Cytoplasm</location>
    </subcellularLocation>
    <subcellularLocation>
        <location evidence="4">Mitochondrion</location>
    </subcellularLocation>
    <subcellularLocation>
        <location evidence="3">Nucleus</location>
    </subcellularLocation>
</comment>
<dbReference type="PANTHER" id="PTHR42944">
    <property type="entry name" value="ADENINE DNA GLYCOSYLASE"/>
    <property type="match status" value="1"/>
</dbReference>
<comment type="caution">
    <text evidence="33">The sequence shown here is derived from an EMBL/GenBank/DDBJ whole genome shotgun (WGS) entry which is preliminary data.</text>
</comment>
<dbReference type="AlphaFoldDB" id="A0AAE0R2X2"/>
<dbReference type="InterPro" id="IPR015797">
    <property type="entry name" value="NUDIX_hydrolase-like_dom_sf"/>
</dbReference>
<evidence type="ECO:0000256" key="7">
    <source>
        <dbReference type="ARBA" id="ARBA00008343"/>
    </source>
</evidence>
<evidence type="ECO:0000256" key="11">
    <source>
        <dbReference type="ARBA" id="ARBA00022023"/>
    </source>
</evidence>
<keyword evidence="34" id="KW-1185">Reference proteome</keyword>
<dbReference type="GO" id="GO:0005524">
    <property type="term" value="F:ATP binding"/>
    <property type="evidence" value="ECO:0007669"/>
    <property type="project" value="UniProtKB-KW"/>
</dbReference>
<dbReference type="GO" id="GO:0004385">
    <property type="term" value="F:GMP kinase activity"/>
    <property type="evidence" value="ECO:0007669"/>
    <property type="project" value="UniProtKB-EC"/>
</dbReference>
<comment type="catalytic activity">
    <reaction evidence="28">
        <text>GMP + ATP = GDP + ADP</text>
        <dbReference type="Rhea" id="RHEA:20780"/>
        <dbReference type="ChEBI" id="CHEBI:30616"/>
        <dbReference type="ChEBI" id="CHEBI:58115"/>
        <dbReference type="ChEBI" id="CHEBI:58189"/>
        <dbReference type="ChEBI" id="CHEBI:456216"/>
        <dbReference type="EC" id="2.7.4.8"/>
    </reaction>
</comment>
<dbReference type="CDD" id="cd03431">
    <property type="entry name" value="NUDIX_DNA_Glycosylase_C-MutY"/>
    <property type="match status" value="1"/>
</dbReference>
<evidence type="ECO:0000256" key="9">
    <source>
        <dbReference type="ARBA" id="ARBA00012961"/>
    </source>
</evidence>
<dbReference type="PROSITE" id="PS51462">
    <property type="entry name" value="NUDIX"/>
    <property type="match status" value="1"/>
</dbReference>
<dbReference type="GO" id="GO:0035485">
    <property type="term" value="F:adenine/guanine mispair binding"/>
    <property type="evidence" value="ECO:0007669"/>
    <property type="project" value="TreeGrafter"/>
</dbReference>
<feature type="domain" description="Guanylate kinase-like" evidence="31">
    <location>
        <begin position="4"/>
        <end position="212"/>
    </location>
</feature>
<dbReference type="GO" id="GO:0005634">
    <property type="term" value="C:nucleus"/>
    <property type="evidence" value="ECO:0007669"/>
    <property type="project" value="UniProtKB-SubCell"/>
</dbReference>
<dbReference type="InterPro" id="IPR027417">
    <property type="entry name" value="P-loop_NTPase"/>
</dbReference>
<dbReference type="GO" id="GO:0034039">
    <property type="term" value="F:8-oxo-7,8-dihydroguanine DNA N-glycosylase activity"/>
    <property type="evidence" value="ECO:0007669"/>
    <property type="project" value="TreeGrafter"/>
</dbReference>
<comment type="similarity">
    <text evidence="6">Belongs to the guanylate kinase family.</text>
</comment>
<evidence type="ECO:0000256" key="29">
    <source>
        <dbReference type="ARBA" id="ARBA00058024"/>
    </source>
</evidence>
<dbReference type="CDD" id="cd00071">
    <property type="entry name" value="GMPK"/>
    <property type="match status" value="1"/>
</dbReference>
<dbReference type="GO" id="GO:0006298">
    <property type="term" value="P:mismatch repair"/>
    <property type="evidence" value="ECO:0007669"/>
    <property type="project" value="TreeGrafter"/>
</dbReference>
<dbReference type="PROSITE" id="PS01155">
    <property type="entry name" value="ENDONUCLEASE_III_2"/>
    <property type="match status" value="1"/>
</dbReference>
<comment type="function">
    <text evidence="29">Involved in oxidative DNA damage repair. Initiates repair of A*oxoG to C*G by removing the inappropriately paired adenine base from the DNA backbone. Possesses both adenine and 2-OH-A DNA glycosylase activities.</text>
</comment>
<keyword evidence="25" id="KW-0539">Nucleus</keyword>
<dbReference type="InterPro" id="IPR008145">
    <property type="entry name" value="GK/Ca_channel_bsu"/>
</dbReference>
<dbReference type="SMART" id="SM00478">
    <property type="entry name" value="ENDO3c"/>
    <property type="match status" value="1"/>
</dbReference>
<dbReference type="InterPro" id="IPR003593">
    <property type="entry name" value="AAA+_ATPase"/>
</dbReference>
<dbReference type="FunFam" id="1.10.1670.10:FF:000002">
    <property type="entry name" value="Adenine DNA glycosylase"/>
    <property type="match status" value="1"/>
</dbReference>
<protein>
    <recommendedName>
        <fullName evidence="11">Adenine DNA glycosylase</fullName>
        <ecNumber evidence="9">2.7.4.8</ecNumber>
        <ecNumber evidence="8">3.2.2.31</ecNumber>
    </recommendedName>
    <alternativeName>
        <fullName evidence="27">GMP kinase</fullName>
    </alternativeName>
    <alternativeName>
        <fullName evidence="10">Guanylate kinase</fullName>
    </alternativeName>
    <alternativeName>
        <fullName evidence="30">MutY homolog</fullName>
    </alternativeName>
</protein>
<keyword evidence="20" id="KW-0067">ATP-binding</keyword>
<dbReference type="FunFam" id="1.10.340.30:FF:000002">
    <property type="entry name" value="Adenine DNA glycosylase"/>
    <property type="match status" value="1"/>
</dbReference>
<evidence type="ECO:0000256" key="20">
    <source>
        <dbReference type="ARBA" id="ARBA00022840"/>
    </source>
</evidence>
<dbReference type="Pfam" id="PF00625">
    <property type="entry name" value="Guanylate_kin"/>
    <property type="match status" value="2"/>
</dbReference>
<evidence type="ECO:0000256" key="14">
    <source>
        <dbReference type="ARBA" id="ARBA00022679"/>
    </source>
</evidence>
<evidence type="ECO:0000256" key="28">
    <source>
        <dbReference type="ARBA" id="ARBA00048594"/>
    </source>
</evidence>
<dbReference type="GO" id="GO:0000701">
    <property type="term" value="F:purine-specific mismatch base pair DNA N-glycosylase activity"/>
    <property type="evidence" value="ECO:0007669"/>
    <property type="project" value="UniProtKB-EC"/>
</dbReference>
<organism evidence="33 34">
    <name type="scientific">Hemibagrus guttatus</name>
    <dbReference type="NCBI Taxonomy" id="175788"/>
    <lineage>
        <taxon>Eukaryota</taxon>
        <taxon>Metazoa</taxon>
        <taxon>Chordata</taxon>
        <taxon>Craniata</taxon>
        <taxon>Vertebrata</taxon>
        <taxon>Euteleostomi</taxon>
        <taxon>Actinopterygii</taxon>
        <taxon>Neopterygii</taxon>
        <taxon>Teleostei</taxon>
        <taxon>Ostariophysi</taxon>
        <taxon>Siluriformes</taxon>
        <taxon>Bagridae</taxon>
        <taxon>Hemibagrus</taxon>
    </lineage>
</organism>
<dbReference type="Gene3D" id="3.40.50.300">
    <property type="entry name" value="P-loop containing nucleotide triphosphate hydrolases"/>
    <property type="match status" value="1"/>
</dbReference>
<dbReference type="Pfam" id="PF00730">
    <property type="entry name" value="HhH-GPD"/>
    <property type="match status" value="1"/>
</dbReference>
<dbReference type="GO" id="GO:0006284">
    <property type="term" value="P:base-excision repair"/>
    <property type="evidence" value="ECO:0007669"/>
    <property type="project" value="InterPro"/>
</dbReference>
<comment type="catalytic activity">
    <reaction evidence="1">
        <text>Hydrolyzes free adenine bases from 7,8-dihydro-8-oxoguanine:adenine mismatched double-stranded DNA, leaving an apurinic site.</text>
        <dbReference type="EC" id="3.2.2.31"/>
    </reaction>
</comment>
<dbReference type="GO" id="GO:0051539">
    <property type="term" value="F:4 iron, 4 sulfur cluster binding"/>
    <property type="evidence" value="ECO:0007669"/>
    <property type="project" value="UniProtKB-KW"/>
</dbReference>
<evidence type="ECO:0000256" key="24">
    <source>
        <dbReference type="ARBA" id="ARBA00023204"/>
    </source>
</evidence>
<evidence type="ECO:0000259" key="31">
    <source>
        <dbReference type="PROSITE" id="PS50052"/>
    </source>
</evidence>
<dbReference type="FunFam" id="3.40.50.300:FF:000879">
    <property type="entry name" value="Guanylate kinase 1"/>
    <property type="match status" value="1"/>
</dbReference>
<evidence type="ECO:0000256" key="19">
    <source>
        <dbReference type="ARBA" id="ARBA00022801"/>
    </source>
</evidence>
<keyword evidence="22" id="KW-0411">Iron-sulfur</keyword>
<dbReference type="InterPro" id="IPR000086">
    <property type="entry name" value="NUDIX_hydrolase_dom"/>
</dbReference>
<evidence type="ECO:0000256" key="26">
    <source>
        <dbReference type="ARBA" id="ARBA00023295"/>
    </source>
</evidence>
<dbReference type="SUPFAM" id="SSF48150">
    <property type="entry name" value="DNA-glycosylase"/>
    <property type="match status" value="1"/>
</dbReference>
<evidence type="ECO:0000256" key="16">
    <source>
        <dbReference type="ARBA" id="ARBA00022741"/>
    </source>
</evidence>
<evidence type="ECO:0000256" key="13">
    <source>
        <dbReference type="ARBA" id="ARBA00022490"/>
    </source>
</evidence>
<evidence type="ECO:0000313" key="33">
    <source>
        <dbReference type="EMBL" id="KAK3540278.1"/>
    </source>
</evidence>
<dbReference type="EC" id="2.7.4.8" evidence="9"/>
<dbReference type="Gene3D" id="3.90.79.10">
    <property type="entry name" value="Nucleoside Triphosphate Pyrophosphohydrolase"/>
    <property type="match status" value="1"/>
</dbReference>
<keyword evidence="24" id="KW-0234">DNA repair</keyword>
<feature type="domain" description="Nudix hydrolase" evidence="32">
    <location>
        <begin position="948"/>
        <end position="1079"/>
    </location>
</feature>
<dbReference type="InterPro" id="IPR008144">
    <property type="entry name" value="Guanylate_kin-like_dom"/>
</dbReference>
<comment type="similarity">
    <text evidence="7">Belongs to the Nth/MutY family.</text>
</comment>
<evidence type="ECO:0000256" key="8">
    <source>
        <dbReference type="ARBA" id="ARBA00012045"/>
    </source>
</evidence>
<dbReference type="Gene3D" id="1.25.10.10">
    <property type="entry name" value="Leucine-rich Repeat Variant"/>
    <property type="match status" value="2"/>
</dbReference>
<dbReference type="SMART" id="SM00525">
    <property type="entry name" value="FES"/>
    <property type="match status" value="1"/>
</dbReference>
<dbReference type="Gene3D" id="1.10.340.30">
    <property type="entry name" value="Hypothetical protein, domain 2"/>
    <property type="match status" value="1"/>
</dbReference>
<evidence type="ECO:0000256" key="4">
    <source>
        <dbReference type="ARBA" id="ARBA00004173"/>
    </source>
</evidence>
<keyword evidence="26" id="KW-0326">Glycosidase</keyword>
<evidence type="ECO:0000256" key="15">
    <source>
        <dbReference type="ARBA" id="ARBA00022723"/>
    </source>
</evidence>
<comment type="cofactor">
    <cofactor evidence="2">
        <name>[4Fe-4S] cluster</name>
        <dbReference type="ChEBI" id="CHEBI:49883"/>
    </cofactor>
</comment>
<dbReference type="EMBL" id="JAUCMX010000007">
    <property type="protein sequence ID" value="KAK3540278.1"/>
    <property type="molecule type" value="Genomic_DNA"/>
</dbReference>
<evidence type="ECO:0000259" key="32">
    <source>
        <dbReference type="PROSITE" id="PS51462"/>
    </source>
</evidence>
<evidence type="ECO:0000313" key="34">
    <source>
        <dbReference type="Proteomes" id="UP001274896"/>
    </source>
</evidence>
<dbReference type="Pfam" id="PF14815">
    <property type="entry name" value="NUDIX_4"/>
    <property type="match status" value="1"/>
</dbReference>
<evidence type="ECO:0000256" key="25">
    <source>
        <dbReference type="ARBA" id="ARBA00023242"/>
    </source>
</evidence>
<dbReference type="PROSITE" id="PS50052">
    <property type="entry name" value="GUANYLATE_KINASE_2"/>
    <property type="match status" value="1"/>
</dbReference>
<dbReference type="InterPro" id="IPR011257">
    <property type="entry name" value="DNA_glycosylase"/>
</dbReference>
<dbReference type="InterPro" id="IPR004036">
    <property type="entry name" value="Endonuclease-III-like_CS2"/>
</dbReference>
<evidence type="ECO:0000256" key="6">
    <source>
        <dbReference type="ARBA" id="ARBA00005790"/>
    </source>
</evidence>
<dbReference type="GO" id="GO:0005739">
    <property type="term" value="C:mitochondrion"/>
    <property type="evidence" value="ECO:0007669"/>
    <property type="project" value="UniProtKB-SubCell"/>
</dbReference>
<evidence type="ECO:0000256" key="1">
    <source>
        <dbReference type="ARBA" id="ARBA00000843"/>
    </source>
</evidence>
<keyword evidence="14" id="KW-0808">Transferase</keyword>
<keyword evidence="15" id="KW-0479">Metal-binding</keyword>
<evidence type="ECO:0000256" key="12">
    <source>
        <dbReference type="ARBA" id="ARBA00022485"/>
    </source>
</evidence>
<keyword evidence="13" id="KW-0963">Cytoplasm</keyword>
<gene>
    <name evidence="33" type="ORF">QTP70_029384</name>
</gene>
<keyword evidence="16" id="KW-0547">Nucleotide-binding</keyword>
<dbReference type="InterPro" id="IPR011989">
    <property type="entry name" value="ARM-like"/>
</dbReference>
<dbReference type="SUPFAM" id="SSF52540">
    <property type="entry name" value="P-loop containing nucleoside triphosphate hydrolases"/>
    <property type="match status" value="1"/>
</dbReference>
<evidence type="ECO:0000256" key="22">
    <source>
        <dbReference type="ARBA" id="ARBA00023014"/>
    </source>
</evidence>
<dbReference type="GO" id="GO:0032357">
    <property type="term" value="F:oxidized purine DNA binding"/>
    <property type="evidence" value="ECO:0007669"/>
    <property type="project" value="TreeGrafter"/>
</dbReference>
<dbReference type="Proteomes" id="UP001274896">
    <property type="component" value="Unassembled WGS sequence"/>
</dbReference>
<dbReference type="SMART" id="SM00382">
    <property type="entry name" value="AAA"/>
    <property type="match status" value="1"/>
</dbReference>
<dbReference type="Gene3D" id="1.10.1670.10">
    <property type="entry name" value="Helix-hairpin-Helix base-excision DNA repair enzymes (C-terminal)"/>
    <property type="match status" value="1"/>
</dbReference>
<dbReference type="InterPro" id="IPR003265">
    <property type="entry name" value="HhH-GPD_domain"/>
</dbReference>
<dbReference type="SUPFAM" id="SSF48371">
    <property type="entry name" value="ARM repeat"/>
    <property type="match status" value="1"/>
</dbReference>
<dbReference type="EC" id="3.2.2.31" evidence="8"/>
<dbReference type="PANTHER" id="PTHR42944:SF1">
    <property type="entry name" value="ADENINE DNA GLYCOSYLASE"/>
    <property type="match status" value="1"/>
</dbReference>
<evidence type="ECO:0000256" key="23">
    <source>
        <dbReference type="ARBA" id="ARBA00023128"/>
    </source>
</evidence>
<dbReference type="CDD" id="cd00056">
    <property type="entry name" value="ENDO3c"/>
    <property type="match status" value="1"/>
</dbReference>
<keyword evidence="19" id="KW-0378">Hydrolase</keyword>
<keyword evidence="21" id="KW-0408">Iron</keyword>
<dbReference type="GO" id="GO:0046872">
    <property type="term" value="F:metal ion binding"/>
    <property type="evidence" value="ECO:0007669"/>
    <property type="project" value="UniProtKB-KW"/>
</dbReference>
<evidence type="ECO:0000256" key="5">
    <source>
        <dbReference type="ARBA" id="ARBA00004496"/>
    </source>
</evidence>
<keyword evidence="12" id="KW-0004">4Fe-4S</keyword>
<sequence>MPGPRPVILSGPSGAGKSTLLKRLMQEYEGVFRFSVSHTTRNPRPGEENGKGLNCLPMLLGATLLPVADVLSSVSSEDYHFITREKMQESINNGEFIENAVFSGNMYGTSKSAIEDVQAQNLICILDIDLQGVRNIKQTDLNPIYISIQPPSMEILEKRLRDRQTETEESLQKRLEAARIDMELSKEPGIFDIVIINDDLENAYEKLKSALIEVILHINRKWSLKFAWRDALNMSSSRERAASSRVLHFLCEWDRANTSTRMRMLQKFLQENTGKTCPELELEFAQASSLFLTRITTWIRLTKKRFLHRHFSSYMISTCLLLQLRALGVFLSAASNHRYLLEFLEVGGVMTLLEIISQTQTREEEKAEALHLLCIVSNAGRKYKEIICESYGVKVIAECMVKSDSVETQNTASRLLQSLAHGNPTYQHHVYNRLVSLLTHNSPTTTQLTLHTLHNVQQVVVKTPHPAIVEPLLNSLSSFQLEVQYEESAFVLTAIELIKYLQQTEVRDHLLSALIALLKPTKVLQDPVMERMKDSLPIFIQQAAAAKALRTLAMESHEMSEELIRLGVVHHLLYAMGNQEHADAQRQASLTLVHFVRSYPVVEKHVCRAMGSALFHSFMHNAELLYMIMDGVQADILLSNKVDLSKEAPSESPYHCFHDAEEIGLFRSRLLFWYDRTKRELPWRTLVNPHTDHTTPTPMRRDKTMWVSEVMLQQTQVATVIDYYNRWMKKWPTVQKLAAASLEEVNQMWSGLGYYSRGRRLHEGAQKVVRDLGGEMPKSAEKLLKQLPGVGRYTAGAVSSIAQGQVTGVVDGNVTRVLCRVRAIGADSSSAHVTDTLWKLADALVDPDRPGDFNQAVMELGATVCTPKNPQCAQCPVHTHCHAYSRVRLHQDRGSRRLLGEPDSAPDDSVPDIENCTSTGACNLCLSEDWDSELGVQNFPRKPVKKAPRVERTLVCVLRQQCDRKTQYLLTQRPTKGLLAGMWELPSMLLEEGVSEKKHRDMLSAEVQRIVGTAPESLQYIGEVVHIFSHIHQTYVVYSASVCESVEGQREQKICWLDQSALQEAAISTGVKKIMKLYYETISKLQDMKTLYPWLESLLLLVLTDAVTRRHPWTTTFDYHTVTDLPLHRSAGDSKELVSIMDSEATLTDEFLKSSWLLL</sequence>
<keyword evidence="17" id="KW-0227">DNA damage</keyword>
<dbReference type="SMART" id="SM00072">
    <property type="entry name" value="GuKc"/>
    <property type="match status" value="1"/>
</dbReference>
<evidence type="ECO:0000256" key="21">
    <source>
        <dbReference type="ARBA" id="ARBA00023004"/>
    </source>
</evidence>
<evidence type="ECO:0000256" key="2">
    <source>
        <dbReference type="ARBA" id="ARBA00001966"/>
    </source>
</evidence>
<dbReference type="Pfam" id="PF17741">
    <property type="entry name" value="DUF5578"/>
    <property type="match status" value="1"/>
</dbReference>
<evidence type="ECO:0000256" key="18">
    <source>
        <dbReference type="ARBA" id="ARBA00022777"/>
    </source>
</evidence>
<dbReference type="InterPro" id="IPR041090">
    <property type="entry name" value="DUF5578"/>
</dbReference>
<dbReference type="InterPro" id="IPR044298">
    <property type="entry name" value="MIG/MutY"/>
</dbReference>
<evidence type="ECO:0000256" key="10">
    <source>
        <dbReference type="ARBA" id="ARBA00016296"/>
    </source>
</evidence>
<name>A0AAE0R2X2_9TELE</name>
<evidence type="ECO:0000256" key="30">
    <source>
        <dbReference type="ARBA" id="ARBA00081502"/>
    </source>
</evidence>
<dbReference type="InterPro" id="IPR016024">
    <property type="entry name" value="ARM-type_fold"/>
</dbReference>
<dbReference type="FunFam" id="3.90.79.10:FF:000026">
    <property type="entry name" value="Adenine DNA glycosylase"/>
    <property type="match status" value="1"/>
</dbReference>